<accession>A0A6C0AW52</accession>
<dbReference type="AlphaFoldDB" id="A0A6C0AW52"/>
<dbReference type="EMBL" id="MN738760">
    <property type="protein sequence ID" value="QHS83590.1"/>
    <property type="molecule type" value="Genomic_DNA"/>
</dbReference>
<reference evidence="1" key="1">
    <citation type="journal article" date="2020" name="Nature">
        <title>Giant virus diversity and host interactions through global metagenomics.</title>
        <authorList>
            <person name="Schulz F."/>
            <person name="Roux S."/>
            <person name="Paez-Espino D."/>
            <person name="Jungbluth S."/>
            <person name="Walsh D.A."/>
            <person name="Denef V.J."/>
            <person name="McMahon K.D."/>
            <person name="Konstantinidis K.T."/>
            <person name="Eloe-Fadrosh E.A."/>
            <person name="Kyrpides N.C."/>
            <person name="Woyke T."/>
        </authorList>
    </citation>
    <scope>NUCLEOTIDE SEQUENCE</scope>
    <source>
        <strain evidence="1">GVMAG-S-ERX555961-36</strain>
    </source>
</reference>
<protein>
    <recommendedName>
        <fullName evidence="2">SprT-like domain-containing protein</fullName>
    </recommendedName>
</protein>
<sequence length="306" mass="35954">MGQFTQFYLTNDSDSTFMPKQIKEWCISTYKYYYSIDIDNKTKLLVATTQKRIPDTSQMVKIIKGFRESFPKSNLGVTITYLPTPFKKIWNGIDNLTSKHVNSGYSTIRNTNNEIVIFRKEESYKVLIHELIHALHLHCVYDSTIRGDYNGKPDESIVETWAIIVNCLRFKASAQGRLRISKKSFDYEKLFRGEVFKKELEFSLKQAAKLLRAHECTITNNIGVCYKTWNKIPATFYYYIVKAAFLCDPNRFVNEFSWNKIQKCRTIPFNIINSYLQHPVFIAGIKQHFNKKYNDSMRMSKYGDCW</sequence>
<proteinExistence type="predicted"/>
<organism evidence="1">
    <name type="scientific">viral metagenome</name>
    <dbReference type="NCBI Taxonomy" id="1070528"/>
    <lineage>
        <taxon>unclassified sequences</taxon>
        <taxon>metagenomes</taxon>
        <taxon>organismal metagenomes</taxon>
    </lineage>
</organism>
<evidence type="ECO:0008006" key="2">
    <source>
        <dbReference type="Google" id="ProtNLM"/>
    </source>
</evidence>
<name>A0A6C0AW52_9ZZZZ</name>
<evidence type="ECO:0000313" key="1">
    <source>
        <dbReference type="EMBL" id="QHS83590.1"/>
    </source>
</evidence>